<comment type="caution">
    <text evidence="3">The sequence shown here is derived from an EMBL/GenBank/DDBJ whole genome shotgun (WGS) entry which is preliminary data.</text>
</comment>
<accession>A0A369PZ10</accession>
<dbReference type="InterPro" id="IPR023393">
    <property type="entry name" value="START-like_dom_sf"/>
</dbReference>
<dbReference type="EMBL" id="QPKV01000005">
    <property type="protein sequence ID" value="RDC55939.1"/>
    <property type="molecule type" value="Genomic_DNA"/>
</dbReference>
<dbReference type="CDD" id="cd07814">
    <property type="entry name" value="SRPBCC_CalC_Aha1-like"/>
    <property type="match status" value="1"/>
</dbReference>
<evidence type="ECO:0000313" key="3">
    <source>
        <dbReference type="EMBL" id="RDC55939.1"/>
    </source>
</evidence>
<evidence type="ECO:0000313" key="4">
    <source>
        <dbReference type="Proteomes" id="UP000253961"/>
    </source>
</evidence>
<dbReference type="InterPro" id="IPR013538">
    <property type="entry name" value="ASHA1/2-like_C"/>
</dbReference>
<organism evidence="3 4">
    <name type="scientific">Pedobacter chinensis</name>
    <dbReference type="NCBI Taxonomy" id="2282421"/>
    <lineage>
        <taxon>Bacteria</taxon>
        <taxon>Pseudomonadati</taxon>
        <taxon>Bacteroidota</taxon>
        <taxon>Sphingobacteriia</taxon>
        <taxon>Sphingobacteriales</taxon>
        <taxon>Sphingobacteriaceae</taxon>
        <taxon>Pedobacter</taxon>
    </lineage>
</organism>
<feature type="domain" description="Activator of Hsp90 ATPase homologue 1/2-like C-terminal" evidence="2">
    <location>
        <begin position="12"/>
        <end position="137"/>
    </location>
</feature>
<gene>
    <name evidence="3" type="ORF">DU508_13840</name>
</gene>
<sequence>MSTPLIKEFNYNAPIEKVWHAITNEDKMRKWYFPQLQKFKPLVGFKFQFDDNDAKYQKEWVVKKVIEGKTLAHSWAYKGYQGNSEVIFDLFSEENKTRLKVTQTDLDSFPDYPHFKRDRFAWGWDNLLGQNLKHLLEDSVDS</sequence>
<keyword evidence="4" id="KW-1185">Reference proteome</keyword>
<evidence type="ECO:0000259" key="2">
    <source>
        <dbReference type="Pfam" id="PF08327"/>
    </source>
</evidence>
<proteinExistence type="inferred from homology"/>
<dbReference type="Gene3D" id="3.30.530.20">
    <property type="match status" value="1"/>
</dbReference>
<dbReference type="RefSeq" id="WP_115403403.1">
    <property type="nucleotide sequence ID" value="NZ_QPKV01000005.1"/>
</dbReference>
<dbReference type="OrthoDB" id="2355173at2"/>
<dbReference type="Proteomes" id="UP000253961">
    <property type="component" value="Unassembled WGS sequence"/>
</dbReference>
<dbReference type="SUPFAM" id="SSF55961">
    <property type="entry name" value="Bet v1-like"/>
    <property type="match status" value="1"/>
</dbReference>
<evidence type="ECO:0000256" key="1">
    <source>
        <dbReference type="ARBA" id="ARBA00006817"/>
    </source>
</evidence>
<name>A0A369PZ10_9SPHI</name>
<comment type="similarity">
    <text evidence="1">Belongs to the AHA1 family.</text>
</comment>
<protein>
    <submittedName>
        <fullName evidence="3">SRPBCC domain-containing protein</fullName>
    </submittedName>
</protein>
<dbReference type="Pfam" id="PF08327">
    <property type="entry name" value="AHSA1"/>
    <property type="match status" value="1"/>
</dbReference>
<reference evidence="3 4" key="1">
    <citation type="submission" date="2018-07" db="EMBL/GenBank/DDBJ databases">
        <title>Pedobacter sp. nov., isolated from soil.</title>
        <authorList>
            <person name="Zhou L.Y."/>
            <person name="Du Z.J."/>
        </authorList>
    </citation>
    <scope>NUCLEOTIDE SEQUENCE [LARGE SCALE GENOMIC DNA]</scope>
    <source>
        <strain evidence="3 4">JDX94</strain>
    </source>
</reference>
<dbReference type="AlphaFoldDB" id="A0A369PZ10"/>